<evidence type="ECO:0000259" key="1">
    <source>
        <dbReference type="Pfam" id="PF13612"/>
    </source>
</evidence>
<keyword evidence="3" id="KW-1185">Reference proteome</keyword>
<accession>A0ABP8G3N6</accession>
<evidence type="ECO:0000313" key="2">
    <source>
        <dbReference type="EMBL" id="GAA4316658.1"/>
    </source>
</evidence>
<feature type="domain" description="Transposase DDE" evidence="1">
    <location>
        <begin position="60"/>
        <end position="208"/>
    </location>
</feature>
<evidence type="ECO:0000313" key="3">
    <source>
        <dbReference type="Proteomes" id="UP001501207"/>
    </source>
</evidence>
<comment type="caution">
    <text evidence="2">The sequence shown here is derived from an EMBL/GenBank/DDBJ whole genome shotgun (WGS) entry which is preliminary data.</text>
</comment>
<sequence>METLGIDSENLLWSKLKTDYADLFDNLIDRSRFNRRRRRLSPMIERVQHHVAERLDQLSQTMIVDSIPVPVVKLAREKSFKSFKSDFETAPAKGYSAVNKSWYIGYKLHVIIYDNGVIQQADITKANVHDINFLKEINHLPEQKFLLGDRAYISQAVQINLFDHYEVKLKVPFRHNQHHYRKYPKKNRSKRQMIETVFAQLCDHLNLRRNYARSFPGLAARLASKLSAVSLLQFINFKNGLKISKIKHALCF</sequence>
<dbReference type="EMBL" id="BAABFN010000013">
    <property type="protein sequence ID" value="GAA4316658.1"/>
    <property type="molecule type" value="Genomic_DNA"/>
</dbReference>
<dbReference type="Proteomes" id="UP001501207">
    <property type="component" value="Unassembled WGS sequence"/>
</dbReference>
<dbReference type="Pfam" id="PF13612">
    <property type="entry name" value="DDE_Tnp_1_3"/>
    <property type="match status" value="1"/>
</dbReference>
<organism evidence="2 3">
    <name type="scientific">Compostibacter hankyongensis</name>
    <dbReference type="NCBI Taxonomy" id="1007089"/>
    <lineage>
        <taxon>Bacteria</taxon>
        <taxon>Pseudomonadati</taxon>
        <taxon>Bacteroidota</taxon>
        <taxon>Chitinophagia</taxon>
        <taxon>Chitinophagales</taxon>
        <taxon>Chitinophagaceae</taxon>
        <taxon>Compostibacter</taxon>
    </lineage>
</organism>
<reference evidence="3" key="1">
    <citation type="journal article" date="2019" name="Int. J. Syst. Evol. Microbiol.">
        <title>The Global Catalogue of Microorganisms (GCM) 10K type strain sequencing project: providing services to taxonomists for standard genome sequencing and annotation.</title>
        <authorList>
            <consortium name="The Broad Institute Genomics Platform"/>
            <consortium name="The Broad Institute Genome Sequencing Center for Infectious Disease"/>
            <person name="Wu L."/>
            <person name="Ma J."/>
        </authorList>
    </citation>
    <scope>NUCLEOTIDE SEQUENCE [LARGE SCALE GENOMIC DNA]</scope>
    <source>
        <strain evidence="3">JCM 17664</strain>
    </source>
</reference>
<dbReference type="NCBIfam" id="NF033520">
    <property type="entry name" value="transpos_IS982"/>
    <property type="match status" value="1"/>
</dbReference>
<proteinExistence type="predicted"/>
<protein>
    <submittedName>
        <fullName evidence="2">IS982 family transposase</fullName>
    </submittedName>
</protein>
<name>A0ABP8G3N6_9BACT</name>
<dbReference type="InterPro" id="IPR025668">
    <property type="entry name" value="Tnp_DDE_dom"/>
</dbReference>
<gene>
    <name evidence="2" type="ORF">GCM10023143_28500</name>
</gene>